<keyword evidence="3" id="KW-1185">Reference proteome</keyword>
<dbReference type="Pfam" id="PF08318">
    <property type="entry name" value="COG4_m"/>
    <property type="match status" value="1"/>
</dbReference>
<dbReference type="OrthoDB" id="47059at2759"/>
<comment type="caution">
    <text evidence="2">The sequence shown here is derived from an EMBL/GenBank/DDBJ whole genome shotgun (WGS) entry which is preliminary data.</text>
</comment>
<feature type="domain" description="COG4 transport protein middle alpha-helical bundle" evidence="1">
    <location>
        <begin position="2"/>
        <end position="88"/>
    </location>
</feature>
<dbReference type="InterPro" id="IPR048682">
    <property type="entry name" value="COG4"/>
</dbReference>
<dbReference type="GO" id="GO:0017119">
    <property type="term" value="C:Golgi transport complex"/>
    <property type="evidence" value="ECO:0007669"/>
    <property type="project" value="TreeGrafter"/>
</dbReference>
<dbReference type="EMBL" id="CACRXK020012054">
    <property type="protein sequence ID" value="CAB4022602.1"/>
    <property type="molecule type" value="Genomic_DNA"/>
</dbReference>
<dbReference type="PANTHER" id="PTHR24016:SF0">
    <property type="entry name" value="CONSERVED OLIGOMERIC GOLGI COMPLEX SUBUNIT 4"/>
    <property type="match status" value="1"/>
</dbReference>
<evidence type="ECO:0000313" key="2">
    <source>
        <dbReference type="EMBL" id="CAB4022602.1"/>
    </source>
</evidence>
<dbReference type="InterPro" id="IPR013167">
    <property type="entry name" value="COG4_M"/>
</dbReference>
<sequence length="94" mass="10747">IATKSQKNQEIARGLQDTERRASVVFAETITMLYEDVARIVEAHQPLVETYYGPGHIFPLLKKLQQECDRQAEAITNQFTNKRDFYAKVGCSID</sequence>
<gene>
    <name evidence="2" type="ORF">PACLA_8A064597</name>
</gene>
<protein>
    <submittedName>
        <fullName evidence="2">Conserved oligomeric Golgi complex subunit 4</fullName>
    </submittedName>
</protein>
<accession>A0A7D9L423</accession>
<feature type="non-terminal residue" evidence="2">
    <location>
        <position position="94"/>
    </location>
</feature>
<dbReference type="GO" id="GO:0007030">
    <property type="term" value="P:Golgi organization"/>
    <property type="evidence" value="ECO:0007669"/>
    <property type="project" value="TreeGrafter"/>
</dbReference>
<proteinExistence type="predicted"/>
<organism evidence="2 3">
    <name type="scientific">Paramuricea clavata</name>
    <name type="common">Red gorgonian</name>
    <name type="synonym">Violescent sea-whip</name>
    <dbReference type="NCBI Taxonomy" id="317549"/>
    <lineage>
        <taxon>Eukaryota</taxon>
        <taxon>Metazoa</taxon>
        <taxon>Cnidaria</taxon>
        <taxon>Anthozoa</taxon>
        <taxon>Octocorallia</taxon>
        <taxon>Malacalcyonacea</taxon>
        <taxon>Plexauridae</taxon>
        <taxon>Paramuricea</taxon>
    </lineage>
</organism>
<dbReference type="PANTHER" id="PTHR24016">
    <property type="entry name" value="CONSERVED OLIGOMERIC GOLGI COMPLEX SUBUNIT 4"/>
    <property type="match status" value="1"/>
</dbReference>
<dbReference type="Proteomes" id="UP001152795">
    <property type="component" value="Unassembled WGS sequence"/>
</dbReference>
<evidence type="ECO:0000259" key="1">
    <source>
        <dbReference type="Pfam" id="PF08318"/>
    </source>
</evidence>
<dbReference type="AlphaFoldDB" id="A0A7D9L423"/>
<reference evidence="2" key="1">
    <citation type="submission" date="2020-04" db="EMBL/GenBank/DDBJ databases">
        <authorList>
            <person name="Alioto T."/>
            <person name="Alioto T."/>
            <person name="Gomez Garrido J."/>
        </authorList>
    </citation>
    <scope>NUCLEOTIDE SEQUENCE</scope>
    <source>
        <strain evidence="2">A484AB</strain>
    </source>
</reference>
<name>A0A7D9L423_PARCT</name>
<evidence type="ECO:0000313" key="3">
    <source>
        <dbReference type="Proteomes" id="UP001152795"/>
    </source>
</evidence>
<dbReference type="GO" id="GO:0006890">
    <property type="term" value="P:retrograde vesicle-mediated transport, Golgi to endoplasmic reticulum"/>
    <property type="evidence" value="ECO:0007669"/>
    <property type="project" value="TreeGrafter"/>
</dbReference>